<dbReference type="KEGG" id="awo:Awo_c32770"/>
<dbReference type="STRING" id="931626.Awo_c32770"/>
<feature type="domain" description="Glycine zipper-like" evidence="3">
    <location>
        <begin position="37"/>
        <end position="75"/>
    </location>
</feature>
<feature type="transmembrane region" description="Helical" evidence="2">
    <location>
        <begin position="32"/>
        <end position="49"/>
    </location>
</feature>
<dbReference type="AlphaFoldDB" id="H6LK85"/>
<evidence type="ECO:0000313" key="5">
    <source>
        <dbReference type="Proteomes" id="UP000007177"/>
    </source>
</evidence>
<keyword evidence="2" id="KW-0812">Transmembrane</keyword>
<dbReference type="Proteomes" id="UP000007177">
    <property type="component" value="Chromosome"/>
</dbReference>
<feature type="compositionally biased region" description="Basic and acidic residues" evidence="1">
    <location>
        <begin position="1"/>
        <end position="15"/>
    </location>
</feature>
<feature type="region of interest" description="Disordered" evidence="1">
    <location>
        <begin position="1"/>
        <end position="30"/>
    </location>
</feature>
<feature type="transmembrane region" description="Helical" evidence="2">
    <location>
        <begin position="55"/>
        <end position="72"/>
    </location>
</feature>
<keyword evidence="5" id="KW-1185">Reference proteome</keyword>
<dbReference type="Pfam" id="PF26273">
    <property type="entry name" value="Gly_zipper"/>
    <property type="match status" value="1"/>
</dbReference>
<reference evidence="4 5" key="2">
    <citation type="journal article" date="2012" name="PLoS ONE">
        <title>An ancient pathway combining carbon dioxide fixation with the generation and utilization of a sodium ion gradient for ATP synthesis.</title>
        <authorList>
            <person name="Poehlein A."/>
            <person name="Schmidt S."/>
            <person name="Kaster A.K."/>
            <person name="Goenrich M."/>
            <person name="Vollmers J."/>
            <person name="Thurmer A."/>
            <person name="Bertsch J."/>
            <person name="Schuchmann K."/>
            <person name="Voigt B."/>
            <person name="Hecker M."/>
            <person name="Daniel R."/>
            <person name="Thauer R.K."/>
            <person name="Gottschalk G."/>
            <person name="Muller V."/>
        </authorList>
    </citation>
    <scope>NUCLEOTIDE SEQUENCE [LARGE SCALE GENOMIC DNA]</scope>
    <source>
        <strain evidence="5">ATCC 29683 / DSM 1030 / JCM 2381 / KCTC 1655 / WB1</strain>
    </source>
</reference>
<gene>
    <name evidence="4" type="ordered locus">Awo_c32770</name>
</gene>
<evidence type="ECO:0000259" key="3">
    <source>
        <dbReference type="Pfam" id="PF26273"/>
    </source>
</evidence>
<keyword evidence="2" id="KW-0472">Membrane</keyword>
<organism evidence="4 5">
    <name type="scientific">Acetobacterium woodii (strain ATCC 29683 / DSM 1030 / JCM 2381 / KCTC 1655 / WB1)</name>
    <dbReference type="NCBI Taxonomy" id="931626"/>
    <lineage>
        <taxon>Bacteria</taxon>
        <taxon>Bacillati</taxon>
        <taxon>Bacillota</taxon>
        <taxon>Clostridia</taxon>
        <taxon>Eubacteriales</taxon>
        <taxon>Eubacteriaceae</taxon>
        <taxon>Acetobacterium</taxon>
    </lineage>
</organism>
<keyword evidence="2" id="KW-1133">Transmembrane helix</keyword>
<dbReference type="EMBL" id="CP002987">
    <property type="protein sequence ID" value="AFA50005.1"/>
    <property type="molecule type" value="Genomic_DNA"/>
</dbReference>
<dbReference type="InterPro" id="IPR058598">
    <property type="entry name" value="Gly_zipper-like_dom"/>
</dbReference>
<dbReference type="RefSeq" id="WP_014357601.1">
    <property type="nucleotide sequence ID" value="NC_016894.1"/>
</dbReference>
<evidence type="ECO:0000256" key="1">
    <source>
        <dbReference type="SAM" id="MobiDB-lite"/>
    </source>
</evidence>
<evidence type="ECO:0000313" key="4">
    <source>
        <dbReference type="EMBL" id="AFA50005.1"/>
    </source>
</evidence>
<dbReference type="HOGENOM" id="CLU_2662606_0_0_9"/>
<protein>
    <recommendedName>
        <fullName evidence="3">Glycine zipper-like domain-containing protein</fullName>
    </recommendedName>
</protein>
<reference evidence="5" key="1">
    <citation type="submission" date="2011-07" db="EMBL/GenBank/DDBJ databases">
        <title>Complete genome sequence of Acetobacterium woodii.</title>
        <authorList>
            <person name="Poehlein A."/>
            <person name="Schmidt S."/>
            <person name="Kaster A.-K."/>
            <person name="Goenrich M."/>
            <person name="Vollmers J."/>
            <person name="Thuermer A."/>
            <person name="Gottschalk G."/>
            <person name="Thauer R.K."/>
            <person name="Daniel R."/>
            <person name="Mueller V."/>
        </authorList>
    </citation>
    <scope>NUCLEOTIDE SEQUENCE [LARGE SCALE GENOMIC DNA]</scope>
    <source>
        <strain evidence="5">ATCC 29683 / DSM 1030 / JCM 2381 / KCTC 1655 / WB1</strain>
    </source>
</reference>
<evidence type="ECO:0000256" key="2">
    <source>
        <dbReference type="SAM" id="Phobius"/>
    </source>
</evidence>
<accession>H6LK85</accession>
<name>H6LK85_ACEWD</name>
<sequence>MSEHKDELKKERENNNDQVEQPPEADRKKETYSENFLALGLCLGIAFGLMVDQLAVGISLGLCFGIALGTFFKKK</sequence>
<proteinExistence type="predicted"/>